<protein>
    <submittedName>
        <fullName evidence="2">Uncharacterized protein</fullName>
    </submittedName>
</protein>
<accession>A0AAE3MKZ3</accession>
<dbReference type="AlphaFoldDB" id="A0AAE3MKZ3"/>
<organism evidence="2 3">
    <name type="scientific">Lentiprolixibacter aurantiacus</name>
    <dbReference type="NCBI Taxonomy" id="2993939"/>
    <lineage>
        <taxon>Bacteria</taxon>
        <taxon>Pseudomonadati</taxon>
        <taxon>Bacteroidota</taxon>
        <taxon>Flavobacteriia</taxon>
        <taxon>Flavobacteriales</taxon>
        <taxon>Flavobacteriaceae</taxon>
        <taxon>Lentiprolixibacter</taxon>
    </lineage>
</organism>
<evidence type="ECO:0000313" key="3">
    <source>
        <dbReference type="Proteomes" id="UP001207116"/>
    </source>
</evidence>
<proteinExistence type="predicted"/>
<keyword evidence="3" id="KW-1185">Reference proteome</keyword>
<evidence type="ECO:0000313" key="2">
    <source>
        <dbReference type="EMBL" id="MCX2718957.1"/>
    </source>
</evidence>
<sequence>MADGRRNHGGHSTAGYTGRKPKEDKKLIAEKLSPLQDDAIKALKIGISE</sequence>
<dbReference type="RefSeq" id="WP_266011350.1">
    <property type="nucleotide sequence ID" value="NZ_JAPFQP010000001.1"/>
</dbReference>
<dbReference type="Proteomes" id="UP001207116">
    <property type="component" value="Unassembled WGS sequence"/>
</dbReference>
<gene>
    <name evidence="2" type="ORF">OO016_05025</name>
</gene>
<name>A0AAE3MKZ3_9FLAO</name>
<dbReference type="EMBL" id="JAPFQP010000001">
    <property type="protein sequence ID" value="MCX2718957.1"/>
    <property type="molecule type" value="Genomic_DNA"/>
</dbReference>
<reference evidence="2" key="1">
    <citation type="submission" date="2022-11" db="EMBL/GenBank/DDBJ databases">
        <title>The characterization of three novel Bacteroidetes species and genomic analysis of their roles in tidal elemental geochemical cycles.</title>
        <authorList>
            <person name="Ma K.-J."/>
        </authorList>
    </citation>
    <scope>NUCLEOTIDE SEQUENCE</scope>
    <source>
        <strain evidence="2">M415</strain>
    </source>
</reference>
<comment type="caution">
    <text evidence="2">The sequence shown here is derived from an EMBL/GenBank/DDBJ whole genome shotgun (WGS) entry which is preliminary data.</text>
</comment>
<feature type="region of interest" description="Disordered" evidence="1">
    <location>
        <begin position="1"/>
        <end position="25"/>
    </location>
</feature>
<evidence type="ECO:0000256" key="1">
    <source>
        <dbReference type="SAM" id="MobiDB-lite"/>
    </source>
</evidence>